<dbReference type="Proteomes" id="UP000237258">
    <property type="component" value="Unassembled WGS sequence"/>
</dbReference>
<dbReference type="InterPro" id="IPR014729">
    <property type="entry name" value="Rossmann-like_a/b/a_fold"/>
</dbReference>
<dbReference type="GO" id="GO:0004817">
    <property type="term" value="F:cysteine-tRNA ligase activity"/>
    <property type="evidence" value="ECO:0007669"/>
    <property type="project" value="InterPro"/>
</dbReference>
<keyword evidence="7" id="KW-0547">Nucleotide-binding</keyword>
<keyword evidence="9" id="KW-0067">ATP-binding</keyword>
<protein>
    <recommendedName>
        <fullName evidence="4">Cysteine--tRNA ligase</fullName>
    </recommendedName>
</protein>
<gene>
    <name evidence="11" type="ORF">COX33_00980</name>
</gene>
<sequence length="236" mass="27607">IFPHHENEIAQSEAYTGKKFVNFWLHNEHLLVEGKKMSKSLGNFYTLRDLLKRGYAWRAIRYFLLNSHYRQKTNLSFKALKGTEKAIERIKTFIEKMGRRPKVKTPSQNLKLIKSLISKAKKDFGEAMDEDLNTSKALSAIFNLIKEANKIEEVDSKTVKQILNLINKFDSVFGLKLLETKKGEIRIPEKVIKLLKKREGLRKLKHWGEADEMRIKIKQMGYWVEDTKEGSKIKKL</sequence>
<dbReference type="GO" id="GO:0005829">
    <property type="term" value="C:cytosol"/>
    <property type="evidence" value="ECO:0007669"/>
    <property type="project" value="TreeGrafter"/>
</dbReference>
<evidence type="ECO:0000256" key="1">
    <source>
        <dbReference type="ARBA" id="ARBA00001947"/>
    </source>
</evidence>
<dbReference type="InterPro" id="IPR032678">
    <property type="entry name" value="tRNA-synt_1_cat_dom"/>
</dbReference>
<dbReference type="InterPro" id="IPR015273">
    <property type="entry name" value="Cys-tRNA-synt_Ia_DALR"/>
</dbReference>
<evidence type="ECO:0000256" key="8">
    <source>
        <dbReference type="ARBA" id="ARBA00022833"/>
    </source>
</evidence>
<dbReference type="SMART" id="SM00840">
    <property type="entry name" value="DALR_2"/>
    <property type="match status" value="1"/>
</dbReference>
<keyword evidence="6" id="KW-0479">Metal-binding</keyword>
<dbReference type="PANTHER" id="PTHR10890:SF3">
    <property type="entry name" value="CYSTEINE--TRNA LIGASE, CYTOPLASMIC"/>
    <property type="match status" value="1"/>
</dbReference>
<name>A0A2G9YZE8_9BACT</name>
<evidence type="ECO:0000313" key="11">
    <source>
        <dbReference type="EMBL" id="PIP24616.1"/>
    </source>
</evidence>
<evidence type="ECO:0000256" key="7">
    <source>
        <dbReference type="ARBA" id="ARBA00022741"/>
    </source>
</evidence>
<dbReference type="GO" id="GO:0046872">
    <property type="term" value="F:metal ion binding"/>
    <property type="evidence" value="ECO:0007669"/>
    <property type="project" value="UniProtKB-KW"/>
</dbReference>
<dbReference type="AlphaFoldDB" id="A0A2G9YZE8"/>
<dbReference type="InterPro" id="IPR009080">
    <property type="entry name" value="tRNAsynth_Ia_anticodon-bd"/>
</dbReference>
<evidence type="ECO:0000256" key="4">
    <source>
        <dbReference type="ARBA" id="ARBA00014738"/>
    </source>
</evidence>
<evidence type="ECO:0000256" key="9">
    <source>
        <dbReference type="ARBA" id="ARBA00022840"/>
    </source>
</evidence>
<dbReference type="Pfam" id="PF01406">
    <property type="entry name" value="tRNA-synt_1e"/>
    <property type="match status" value="1"/>
</dbReference>
<dbReference type="GO" id="GO:0006423">
    <property type="term" value="P:cysteinyl-tRNA aminoacylation"/>
    <property type="evidence" value="ECO:0007669"/>
    <property type="project" value="InterPro"/>
</dbReference>
<dbReference type="SUPFAM" id="SSF52374">
    <property type="entry name" value="Nucleotidylyl transferase"/>
    <property type="match status" value="1"/>
</dbReference>
<evidence type="ECO:0000256" key="6">
    <source>
        <dbReference type="ARBA" id="ARBA00022723"/>
    </source>
</evidence>
<proteinExistence type="predicted"/>
<comment type="cofactor">
    <cofactor evidence="1">
        <name>Zn(2+)</name>
        <dbReference type="ChEBI" id="CHEBI:29105"/>
    </cofactor>
</comment>
<comment type="subunit">
    <text evidence="3">Monomer.</text>
</comment>
<accession>A0A2G9YZE8</accession>
<dbReference type="PANTHER" id="PTHR10890">
    <property type="entry name" value="CYSTEINYL-TRNA SYNTHETASE"/>
    <property type="match status" value="1"/>
</dbReference>
<dbReference type="Pfam" id="PF23493">
    <property type="entry name" value="CysS_C"/>
    <property type="match status" value="1"/>
</dbReference>
<dbReference type="GO" id="GO:0005524">
    <property type="term" value="F:ATP binding"/>
    <property type="evidence" value="ECO:0007669"/>
    <property type="project" value="UniProtKB-KW"/>
</dbReference>
<evidence type="ECO:0000259" key="10">
    <source>
        <dbReference type="SMART" id="SM00840"/>
    </source>
</evidence>
<dbReference type="Gene3D" id="3.40.50.620">
    <property type="entry name" value="HUPs"/>
    <property type="match status" value="1"/>
</dbReference>
<organism evidence="11 12">
    <name type="scientific">Candidatus Nealsonbacteria bacterium CG23_combo_of_CG06-09_8_20_14_all_36_125</name>
    <dbReference type="NCBI Taxonomy" id="1974719"/>
    <lineage>
        <taxon>Bacteria</taxon>
        <taxon>Candidatus Nealsoniibacteriota</taxon>
    </lineage>
</organism>
<dbReference type="EMBL" id="PCRR01000026">
    <property type="protein sequence ID" value="PIP24616.1"/>
    <property type="molecule type" value="Genomic_DNA"/>
</dbReference>
<dbReference type="InterPro" id="IPR056411">
    <property type="entry name" value="CysS_C"/>
</dbReference>
<dbReference type="Gene3D" id="1.20.120.1910">
    <property type="entry name" value="Cysteine-tRNA ligase, C-terminal anti-codon recognition domain"/>
    <property type="match status" value="1"/>
</dbReference>
<comment type="subcellular location">
    <subcellularLocation>
        <location evidence="2">Cytoplasm</location>
    </subcellularLocation>
</comment>
<reference evidence="11 12" key="1">
    <citation type="submission" date="2017-09" db="EMBL/GenBank/DDBJ databases">
        <title>Depth-based differentiation of microbial function through sediment-hosted aquifers and enrichment of novel symbionts in the deep terrestrial subsurface.</title>
        <authorList>
            <person name="Probst A.J."/>
            <person name="Ladd B."/>
            <person name="Jarett J.K."/>
            <person name="Geller-Mcgrath D.E."/>
            <person name="Sieber C.M."/>
            <person name="Emerson J.B."/>
            <person name="Anantharaman K."/>
            <person name="Thomas B.C."/>
            <person name="Malmstrom R."/>
            <person name="Stieglmeier M."/>
            <person name="Klingl A."/>
            <person name="Woyke T."/>
            <person name="Ryan C.M."/>
            <person name="Banfield J.F."/>
        </authorList>
    </citation>
    <scope>NUCLEOTIDE SEQUENCE [LARGE SCALE GENOMIC DNA]</scope>
    <source>
        <strain evidence="11">CG23_combo_of_CG06-09_8_20_14_all_36_125</strain>
    </source>
</reference>
<feature type="domain" description="Cysteinyl-tRNA synthetase class Ia DALR" evidence="10">
    <location>
        <begin position="123"/>
        <end position="185"/>
    </location>
</feature>
<feature type="non-terminal residue" evidence="11">
    <location>
        <position position="1"/>
    </location>
</feature>
<evidence type="ECO:0000256" key="2">
    <source>
        <dbReference type="ARBA" id="ARBA00004496"/>
    </source>
</evidence>
<evidence type="ECO:0000256" key="5">
    <source>
        <dbReference type="ARBA" id="ARBA00022598"/>
    </source>
</evidence>
<dbReference type="Pfam" id="PF09190">
    <property type="entry name" value="DALR_2"/>
    <property type="match status" value="1"/>
</dbReference>
<keyword evidence="8" id="KW-0862">Zinc</keyword>
<keyword evidence="5 11" id="KW-0436">Ligase</keyword>
<evidence type="ECO:0000313" key="12">
    <source>
        <dbReference type="Proteomes" id="UP000237258"/>
    </source>
</evidence>
<dbReference type="InterPro" id="IPR024909">
    <property type="entry name" value="Cys-tRNA/MSH_ligase"/>
</dbReference>
<comment type="caution">
    <text evidence="11">The sequence shown here is derived from an EMBL/GenBank/DDBJ whole genome shotgun (WGS) entry which is preliminary data.</text>
</comment>
<dbReference type="SUPFAM" id="SSF47323">
    <property type="entry name" value="Anticodon-binding domain of a subclass of class I aminoacyl-tRNA synthetases"/>
    <property type="match status" value="1"/>
</dbReference>
<evidence type="ECO:0000256" key="3">
    <source>
        <dbReference type="ARBA" id="ARBA00011245"/>
    </source>
</evidence>